<organism evidence="1 2">
    <name type="scientific">Enterococcus cecorum</name>
    <dbReference type="NCBI Taxonomy" id="44008"/>
    <lineage>
        <taxon>Bacteria</taxon>
        <taxon>Bacillati</taxon>
        <taxon>Bacillota</taxon>
        <taxon>Bacilli</taxon>
        <taxon>Lactobacillales</taxon>
        <taxon>Enterococcaceae</taxon>
        <taxon>Enterococcus</taxon>
    </lineage>
</organism>
<protein>
    <submittedName>
        <fullName evidence="1">Uncharacterized protein</fullName>
    </submittedName>
</protein>
<evidence type="ECO:0000313" key="2">
    <source>
        <dbReference type="Proteomes" id="UP001290582"/>
    </source>
</evidence>
<comment type="caution">
    <text evidence="1">The sequence shown here is derived from an EMBL/GenBank/DDBJ whole genome shotgun (WGS) entry which is preliminary data.</text>
</comment>
<dbReference type="RefSeq" id="WP_322378666.1">
    <property type="nucleotide sequence ID" value="NZ_JAXOGH010000008.1"/>
</dbReference>
<accession>A0AAW9JSJ2</accession>
<evidence type="ECO:0000313" key="1">
    <source>
        <dbReference type="EMBL" id="MDZ5598275.1"/>
    </source>
</evidence>
<reference evidence="1" key="1">
    <citation type="submission" date="2023-12" db="EMBL/GenBank/DDBJ databases">
        <title>Molecular genomic analyses of Enterococcus cecorum from sepsis oubreaks in broilers.</title>
        <authorList>
            <person name="Rhoads D."/>
            <person name="Alrubaye A."/>
        </authorList>
    </citation>
    <scope>NUCLEOTIDE SEQUENCE</scope>
    <source>
        <strain evidence="1">1755</strain>
    </source>
</reference>
<gene>
    <name evidence="1" type="ORF">U1294_08595</name>
</gene>
<sequence length="40" mass="4726">MNRNNDWSAKLQNEFPFMQQTGIKKIIVVKINPLKIQLLI</sequence>
<proteinExistence type="predicted"/>
<name>A0AAW9JSJ2_9ENTE</name>
<dbReference type="Proteomes" id="UP001290582">
    <property type="component" value="Unassembled WGS sequence"/>
</dbReference>
<dbReference type="EMBL" id="JAXOGL010000014">
    <property type="protein sequence ID" value="MDZ5598275.1"/>
    <property type="molecule type" value="Genomic_DNA"/>
</dbReference>
<dbReference type="AlphaFoldDB" id="A0AAW9JSJ2"/>